<evidence type="ECO:0000256" key="3">
    <source>
        <dbReference type="ARBA" id="ARBA00022670"/>
    </source>
</evidence>
<dbReference type="PANTHER" id="PTHR11963:SF20">
    <property type="entry name" value="PEPTIDASE B"/>
    <property type="match status" value="1"/>
</dbReference>
<evidence type="ECO:0000256" key="4">
    <source>
        <dbReference type="ARBA" id="ARBA00022801"/>
    </source>
</evidence>
<dbReference type="GO" id="GO:0030145">
    <property type="term" value="F:manganese ion binding"/>
    <property type="evidence" value="ECO:0007669"/>
    <property type="project" value="InterPro"/>
</dbReference>
<feature type="region of interest" description="Disordered" evidence="6">
    <location>
        <begin position="462"/>
        <end position="499"/>
    </location>
</feature>
<evidence type="ECO:0000256" key="2">
    <source>
        <dbReference type="ARBA" id="ARBA00022438"/>
    </source>
</evidence>
<feature type="domain" description="Cytosol aminopeptidase" evidence="7">
    <location>
        <begin position="307"/>
        <end position="314"/>
    </location>
</feature>
<dbReference type="PRINTS" id="PR00481">
    <property type="entry name" value="LAMNOPPTDASE"/>
</dbReference>
<dbReference type="RefSeq" id="WP_151114768.1">
    <property type="nucleotide sequence ID" value="NZ_CP042582.1"/>
</dbReference>
<dbReference type="Pfam" id="PF21337">
    <property type="entry name" value="Peptidase_M17_N_1"/>
    <property type="match status" value="1"/>
</dbReference>
<sequence>MAEISALTDRAAGKPAIIHPVARSQYRNWLKGQNGTLRKWIEATDFKAEPSRHLLLPARDGGIGSVLLILDDGLDLWSWGALPLSIPEGRYRIEAPLTPLQASAAALAWALGAYSFDRYRKPKREPAKLVWPKNANRAKVESMAGAIYWVRDMINTPADDMGPAELAAEAEKLAKAHGAKFNVIVGDALLKADYPSVHAVGRASSRAPRLVDIRWGAKGPKIALVGKGVCFDSGGLDLKPASGMLQMKKDMGGAAHVLGLARMIMETELPVQLRVLVPAVENAVSGNAFHPLDILKTRKGISVEVGNTDAEGRLILSDALTEADRDDPALIVDFATLTGAARVALGPELPALFSNHDETADALLKLAVENQEPFWRLPLHRPYRRMLDSKIADINNVGDGGFAGAITAALFLAEFVRPTTPWVHFDIMAANSRNRPGRPEGADAMGLRAVYAHIAHLAAGSGNAKGEAPASALTSAVPTPARKPAAAKRRAPARRRARR</sequence>
<accession>A0A5J6MUV9</accession>
<keyword evidence="5" id="KW-0464">Manganese</keyword>
<dbReference type="AlphaFoldDB" id="A0A5J6MUV9"/>
<evidence type="ECO:0000256" key="1">
    <source>
        <dbReference type="ARBA" id="ARBA00009528"/>
    </source>
</evidence>
<dbReference type="SUPFAM" id="SSF53187">
    <property type="entry name" value="Zn-dependent exopeptidases"/>
    <property type="match status" value="1"/>
</dbReference>
<dbReference type="Gene3D" id="3.40.220.10">
    <property type="entry name" value="Leucine Aminopeptidase, subunit E, domain 1"/>
    <property type="match status" value="1"/>
</dbReference>
<feature type="compositionally biased region" description="Basic residues" evidence="6">
    <location>
        <begin position="485"/>
        <end position="499"/>
    </location>
</feature>
<dbReference type="OrthoDB" id="9809354at2"/>
<dbReference type="InterPro" id="IPR043472">
    <property type="entry name" value="Macro_dom-like"/>
</dbReference>
<proteinExistence type="inferred from homology"/>
<evidence type="ECO:0000313" key="9">
    <source>
        <dbReference type="Proteomes" id="UP000325797"/>
    </source>
</evidence>
<dbReference type="PANTHER" id="PTHR11963">
    <property type="entry name" value="LEUCINE AMINOPEPTIDASE-RELATED"/>
    <property type="match status" value="1"/>
</dbReference>
<keyword evidence="2 8" id="KW-0031">Aminopeptidase</keyword>
<dbReference type="Pfam" id="PF00883">
    <property type="entry name" value="Peptidase_M17"/>
    <property type="match status" value="1"/>
</dbReference>
<protein>
    <submittedName>
        <fullName evidence="8">Leucyl aminopeptidase</fullName>
    </submittedName>
</protein>
<dbReference type="Proteomes" id="UP000325797">
    <property type="component" value="Chromosome"/>
</dbReference>
<evidence type="ECO:0000259" key="7">
    <source>
        <dbReference type="PROSITE" id="PS00631"/>
    </source>
</evidence>
<gene>
    <name evidence="8" type="ORF">FRZ61_04520</name>
</gene>
<name>A0A5J6MUV9_9PROT</name>
<dbReference type="InterPro" id="IPR000819">
    <property type="entry name" value="Peptidase_M17_C"/>
</dbReference>
<reference evidence="8 9" key="1">
    <citation type="submission" date="2019-08" db="EMBL/GenBank/DDBJ databases">
        <title>Hyperibacter terrae gen. nov., sp. nov. and Hyperibacter viscosus sp. nov., two new members in the family Rhodospirillaceae isolated from the rhizosphere of Hypericum perforatum.</title>
        <authorList>
            <person name="Noviana Z."/>
        </authorList>
    </citation>
    <scope>NUCLEOTIDE SEQUENCE [LARGE SCALE GENOMIC DNA]</scope>
    <source>
        <strain evidence="8 9">R5959</strain>
    </source>
</reference>
<keyword evidence="4" id="KW-0378">Hydrolase</keyword>
<dbReference type="KEGG" id="hadh:FRZ61_04520"/>
<evidence type="ECO:0000256" key="6">
    <source>
        <dbReference type="SAM" id="MobiDB-lite"/>
    </source>
</evidence>
<dbReference type="EMBL" id="CP042582">
    <property type="protein sequence ID" value="QEX20535.1"/>
    <property type="molecule type" value="Genomic_DNA"/>
</dbReference>
<dbReference type="InterPro" id="IPR048816">
    <property type="entry name" value="Peptidase_M17_N_1"/>
</dbReference>
<dbReference type="GO" id="GO:0070006">
    <property type="term" value="F:metalloaminopeptidase activity"/>
    <property type="evidence" value="ECO:0007669"/>
    <property type="project" value="InterPro"/>
</dbReference>
<organism evidence="8 9">
    <name type="scientific">Hypericibacter adhaerens</name>
    <dbReference type="NCBI Taxonomy" id="2602016"/>
    <lineage>
        <taxon>Bacteria</taxon>
        <taxon>Pseudomonadati</taxon>
        <taxon>Pseudomonadota</taxon>
        <taxon>Alphaproteobacteria</taxon>
        <taxon>Rhodospirillales</taxon>
        <taxon>Dongiaceae</taxon>
        <taxon>Hypericibacter</taxon>
    </lineage>
</organism>
<dbReference type="GO" id="GO:0005737">
    <property type="term" value="C:cytoplasm"/>
    <property type="evidence" value="ECO:0007669"/>
    <property type="project" value="InterPro"/>
</dbReference>
<keyword evidence="3" id="KW-0645">Protease</keyword>
<dbReference type="SUPFAM" id="SSF52949">
    <property type="entry name" value="Macro domain-like"/>
    <property type="match status" value="1"/>
</dbReference>
<dbReference type="PROSITE" id="PS00631">
    <property type="entry name" value="CYTOSOL_AP"/>
    <property type="match status" value="1"/>
</dbReference>
<dbReference type="Gene3D" id="3.40.630.10">
    <property type="entry name" value="Zn peptidases"/>
    <property type="match status" value="1"/>
</dbReference>
<dbReference type="InterPro" id="IPR011356">
    <property type="entry name" value="Leucine_aapep/pepB"/>
</dbReference>
<evidence type="ECO:0000256" key="5">
    <source>
        <dbReference type="ARBA" id="ARBA00023211"/>
    </source>
</evidence>
<evidence type="ECO:0000313" key="8">
    <source>
        <dbReference type="EMBL" id="QEX20535.1"/>
    </source>
</evidence>
<dbReference type="GO" id="GO:0006508">
    <property type="term" value="P:proteolysis"/>
    <property type="evidence" value="ECO:0007669"/>
    <property type="project" value="UniProtKB-KW"/>
</dbReference>
<comment type="similarity">
    <text evidence="1">Belongs to the peptidase M17 family.</text>
</comment>
<keyword evidence="9" id="KW-1185">Reference proteome</keyword>
<dbReference type="CDD" id="cd00433">
    <property type="entry name" value="Peptidase_M17"/>
    <property type="match status" value="1"/>
</dbReference>